<dbReference type="AlphaFoldDB" id="A0AAN6Z561"/>
<reference evidence="1" key="1">
    <citation type="journal article" date="2023" name="Mol. Phylogenet. Evol.">
        <title>Genome-scale phylogeny and comparative genomics of the fungal order Sordariales.</title>
        <authorList>
            <person name="Hensen N."/>
            <person name="Bonometti L."/>
            <person name="Westerberg I."/>
            <person name="Brannstrom I.O."/>
            <person name="Guillou S."/>
            <person name="Cros-Aarteil S."/>
            <person name="Calhoun S."/>
            <person name="Haridas S."/>
            <person name="Kuo A."/>
            <person name="Mondo S."/>
            <person name="Pangilinan J."/>
            <person name="Riley R."/>
            <person name="LaButti K."/>
            <person name="Andreopoulos B."/>
            <person name="Lipzen A."/>
            <person name="Chen C."/>
            <person name="Yan M."/>
            <person name="Daum C."/>
            <person name="Ng V."/>
            <person name="Clum A."/>
            <person name="Steindorff A."/>
            <person name="Ohm R.A."/>
            <person name="Martin F."/>
            <person name="Silar P."/>
            <person name="Natvig D.O."/>
            <person name="Lalanne C."/>
            <person name="Gautier V."/>
            <person name="Ament-Velasquez S.L."/>
            <person name="Kruys A."/>
            <person name="Hutchinson M.I."/>
            <person name="Powell A.J."/>
            <person name="Barry K."/>
            <person name="Miller A.N."/>
            <person name="Grigoriev I.V."/>
            <person name="Debuchy R."/>
            <person name="Gladieux P."/>
            <person name="Hiltunen Thoren M."/>
            <person name="Johannesson H."/>
        </authorList>
    </citation>
    <scope>NUCLEOTIDE SEQUENCE</scope>
    <source>
        <strain evidence="1">CBS 731.68</strain>
    </source>
</reference>
<dbReference type="EMBL" id="MU853227">
    <property type="protein sequence ID" value="KAK4124569.1"/>
    <property type="molecule type" value="Genomic_DNA"/>
</dbReference>
<accession>A0AAN6Z561</accession>
<reference evidence="1" key="2">
    <citation type="submission" date="2023-05" db="EMBL/GenBank/DDBJ databases">
        <authorList>
            <consortium name="Lawrence Berkeley National Laboratory"/>
            <person name="Steindorff A."/>
            <person name="Hensen N."/>
            <person name="Bonometti L."/>
            <person name="Westerberg I."/>
            <person name="Brannstrom I.O."/>
            <person name="Guillou S."/>
            <person name="Cros-Aarteil S."/>
            <person name="Calhoun S."/>
            <person name="Haridas S."/>
            <person name="Kuo A."/>
            <person name="Mondo S."/>
            <person name="Pangilinan J."/>
            <person name="Riley R."/>
            <person name="Labutti K."/>
            <person name="Andreopoulos B."/>
            <person name="Lipzen A."/>
            <person name="Chen C."/>
            <person name="Yanf M."/>
            <person name="Daum C."/>
            <person name="Ng V."/>
            <person name="Clum A."/>
            <person name="Ohm R."/>
            <person name="Martin F."/>
            <person name="Silar P."/>
            <person name="Natvig D."/>
            <person name="Lalanne C."/>
            <person name="Gautier V."/>
            <person name="Ament-Velasquez S.L."/>
            <person name="Kruys A."/>
            <person name="Hutchinson M.I."/>
            <person name="Powell A.J."/>
            <person name="Barry K."/>
            <person name="Miller A.N."/>
            <person name="Grigoriev I.V."/>
            <person name="Debuchy R."/>
            <person name="Gladieux P."/>
            <person name="Thoren M.H."/>
            <person name="Johannesson H."/>
        </authorList>
    </citation>
    <scope>NUCLEOTIDE SEQUENCE</scope>
    <source>
        <strain evidence="1">CBS 731.68</strain>
    </source>
</reference>
<evidence type="ECO:0000313" key="2">
    <source>
        <dbReference type="Proteomes" id="UP001302602"/>
    </source>
</evidence>
<dbReference type="Proteomes" id="UP001302602">
    <property type="component" value="Unassembled WGS sequence"/>
</dbReference>
<organism evidence="1 2">
    <name type="scientific">Parathielavia appendiculata</name>
    <dbReference type="NCBI Taxonomy" id="2587402"/>
    <lineage>
        <taxon>Eukaryota</taxon>
        <taxon>Fungi</taxon>
        <taxon>Dikarya</taxon>
        <taxon>Ascomycota</taxon>
        <taxon>Pezizomycotina</taxon>
        <taxon>Sordariomycetes</taxon>
        <taxon>Sordariomycetidae</taxon>
        <taxon>Sordariales</taxon>
        <taxon>Chaetomiaceae</taxon>
        <taxon>Parathielavia</taxon>
    </lineage>
</organism>
<comment type="caution">
    <text evidence="1">The sequence shown here is derived from an EMBL/GenBank/DDBJ whole genome shotgun (WGS) entry which is preliminary data.</text>
</comment>
<dbReference type="RefSeq" id="XP_062648340.1">
    <property type="nucleotide sequence ID" value="XM_062792830.1"/>
</dbReference>
<gene>
    <name evidence="1" type="ORF">N657DRAFT_644808</name>
</gene>
<proteinExistence type="predicted"/>
<keyword evidence="2" id="KW-1185">Reference proteome</keyword>
<dbReference type="GeneID" id="87829599"/>
<evidence type="ECO:0000313" key="1">
    <source>
        <dbReference type="EMBL" id="KAK4124569.1"/>
    </source>
</evidence>
<name>A0AAN6Z561_9PEZI</name>
<protein>
    <submittedName>
        <fullName evidence="1">Uncharacterized protein</fullName>
    </submittedName>
</protein>
<sequence>MSRVNELLGNEHWVSATAATIVNDGALAIVTEIAEARAESTYVLIPFTGLP</sequence>